<dbReference type="RefSeq" id="XP_026681796.1">
    <property type="nucleotide sequence ID" value="XM_026825995.1"/>
</dbReference>
<keyword evidence="8" id="KW-1185">Reference proteome</keyword>
<dbReference type="Pfam" id="PF02750">
    <property type="entry name" value="Synapsin_C"/>
    <property type="match status" value="1"/>
</dbReference>
<dbReference type="GO" id="GO:0007269">
    <property type="term" value="P:neurotransmitter secretion"/>
    <property type="evidence" value="ECO:0007669"/>
    <property type="project" value="InterPro"/>
</dbReference>
<dbReference type="AlphaFoldDB" id="A0A3Q0J027"/>
<feature type="compositionally biased region" description="Polar residues" evidence="5">
    <location>
        <begin position="442"/>
        <end position="455"/>
    </location>
</feature>
<dbReference type="GeneID" id="103512552"/>
<evidence type="ECO:0000259" key="7">
    <source>
        <dbReference type="Pfam" id="PF02750"/>
    </source>
</evidence>
<keyword evidence="3" id="KW-0770">Synapse</keyword>
<feature type="compositionally biased region" description="Low complexity" evidence="5">
    <location>
        <begin position="417"/>
        <end position="439"/>
    </location>
</feature>
<dbReference type="InterPro" id="IPR001359">
    <property type="entry name" value="Synapsin"/>
</dbReference>
<dbReference type="Gene3D" id="3.30.1490.20">
    <property type="entry name" value="ATP-grasp fold, A domain"/>
    <property type="match status" value="1"/>
</dbReference>
<dbReference type="InterPro" id="IPR016185">
    <property type="entry name" value="PreATP-grasp_dom_sf"/>
</dbReference>
<evidence type="ECO:0000256" key="2">
    <source>
        <dbReference type="ARBA" id="ARBA00022553"/>
    </source>
</evidence>
<feature type="domain" description="Synapsin pre-ATP-grasp" evidence="6">
    <location>
        <begin position="187"/>
        <end position="288"/>
    </location>
</feature>
<evidence type="ECO:0000313" key="9">
    <source>
        <dbReference type="RefSeq" id="XP_026681796.1"/>
    </source>
</evidence>
<dbReference type="PRINTS" id="PR01368">
    <property type="entry name" value="SYNAPSIN"/>
</dbReference>
<dbReference type="PaxDb" id="121845-A0A3Q0J027"/>
<feature type="region of interest" description="Disordered" evidence="5">
    <location>
        <begin position="113"/>
        <end position="151"/>
    </location>
</feature>
<feature type="region of interest" description="Disordered" evidence="5">
    <location>
        <begin position="413"/>
        <end position="461"/>
    </location>
</feature>
<dbReference type="PANTHER" id="PTHR10841:SF17">
    <property type="entry name" value="SYNAPSIN"/>
    <property type="match status" value="1"/>
</dbReference>
<evidence type="ECO:0000259" key="6">
    <source>
        <dbReference type="Pfam" id="PF02078"/>
    </source>
</evidence>
<dbReference type="Gene3D" id="3.30.470.20">
    <property type="entry name" value="ATP-grasp fold, B domain"/>
    <property type="match status" value="1"/>
</dbReference>
<feature type="domain" description="Synapsin ATP-binding" evidence="7">
    <location>
        <begin position="290"/>
        <end position="424"/>
    </location>
</feature>
<dbReference type="PANTHER" id="PTHR10841">
    <property type="entry name" value="SYNAPSIN"/>
    <property type="match status" value="1"/>
</dbReference>
<dbReference type="Pfam" id="PF02078">
    <property type="entry name" value="Synapsin"/>
    <property type="match status" value="1"/>
</dbReference>
<dbReference type="STRING" id="121845.A0A3Q0J027"/>
<dbReference type="KEGG" id="dci:103512552"/>
<dbReference type="SUPFAM" id="SSF56059">
    <property type="entry name" value="Glutathione synthetase ATP-binding domain-like"/>
    <property type="match status" value="1"/>
</dbReference>
<dbReference type="FunFam" id="3.40.50.20:FF:000008">
    <property type="entry name" value="Synapsin III"/>
    <property type="match status" value="1"/>
</dbReference>
<gene>
    <name evidence="9" type="primary">LOC103512552</name>
</gene>
<sequence length="472" mass="52069">MVKDEERSTILLKISNFWLTSTWISNSLGPSNPLDSGRITTGGVHPPCRTILKHRSSLQSDTISFTSFKQSFTTNVNYLKRRYSYVNFARTSSFVLSCLAFAHQSSFVSTAPPLPARTAGGPPSSGDLSLNLSKQSSRTTSAPTSPAKTRESLLQRVQSLTGQARDQGASIIGAMTQTASAARASYNKDRCFSLLVIDDQNTDWSKYFRGRRLHGDYDVRVEQAEFKELSLTANGDLGCVVSMAVFRGGTKVVRSFKPDMILIRQNLRDAGEDHKNLLLGFNIGGIPSINTLQGVYNFQDKPWVFAHLLQLQRKLGKENFPLIDITYYPNFKEMMTAPKYPVVFKIGHAHSGFGKVRVESNQDFQDMAGVVAVANTYCTTEPYIDSKFDVHVQKIGSNYKAFQRKSISGNWKTNTGSAITSQSSTMSSMSQPSAAQQRANFGRQSSQQSVTSTAGQIGEDSEDTMKCRVLIG</sequence>
<evidence type="ECO:0000256" key="5">
    <source>
        <dbReference type="SAM" id="MobiDB-lite"/>
    </source>
</evidence>
<feature type="compositionally biased region" description="Polar residues" evidence="5">
    <location>
        <begin position="126"/>
        <end position="135"/>
    </location>
</feature>
<dbReference type="FunFam" id="3.30.1490.20:FF:000008">
    <property type="entry name" value="Synapsin I"/>
    <property type="match status" value="1"/>
</dbReference>
<dbReference type="InterPro" id="IPR013815">
    <property type="entry name" value="ATP_grasp_subdomain_1"/>
</dbReference>
<evidence type="ECO:0000313" key="8">
    <source>
        <dbReference type="Proteomes" id="UP000079169"/>
    </source>
</evidence>
<accession>A0A3Q0J027</accession>
<dbReference type="GO" id="GO:0005524">
    <property type="term" value="F:ATP binding"/>
    <property type="evidence" value="ECO:0007669"/>
    <property type="project" value="InterPro"/>
</dbReference>
<evidence type="ECO:0000256" key="3">
    <source>
        <dbReference type="ARBA" id="ARBA00023018"/>
    </source>
</evidence>
<proteinExistence type="inferred from homology"/>
<comment type="subcellular location">
    <subcellularLocation>
        <location evidence="4">Synapse</location>
    </subcellularLocation>
</comment>
<protein>
    <submittedName>
        <fullName evidence="9">Synapsin-like</fullName>
    </submittedName>
</protein>
<dbReference type="Proteomes" id="UP000079169">
    <property type="component" value="Unplaced"/>
</dbReference>
<dbReference type="GO" id="GO:0030672">
    <property type="term" value="C:synaptic vesicle membrane"/>
    <property type="evidence" value="ECO:0007669"/>
    <property type="project" value="TreeGrafter"/>
</dbReference>
<feature type="compositionally biased region" description="Low complexity" evidence="5">
    <location>
        <begin position="136"/>
        <end position="147"/>
    </location>
</feature>
<dbReference type="InterPro" id="IPR020898">
    <property type="entry name" value="Synapsin_ATP-bd_dom"/>
</dbReference>
<evidence type="ECO:0000256" key="4">
    <source>
        <dbReference type="ARBA" id="ARBA00034103"/>
    </source>
</evidence>
<organism evidence="8 9">
    <name type="scientific">Diaphorina citri</name>
    <name type="common">Asian citrus psyllid</name>
    <dbReference type="NCBI Taxonomy" id="121845"/>
    <lineage>
        <taxon>Eukaryota</taxon>
        <taxon>Metazoa</taxon>
        <taxon>Ecdysozoa</taxon>
        <taxon>Arthropoda</taxon>
        <taxon>Hexapoda</taxon>
        <taxon>Insecta</taxon>
        <taxon>Pterygota</taxon>
        <taxon>Neoptera</taxon>
        <taxon>Paraneoptera</taxon>
        <taxon>Hemiptera</taxon>
        <taxon>Sternorrhyncha</taxon>
        <taxon>Psylloidea</taxon>
        <taxon>Psyllidae</taxon>
        <taxon>Diaphorininae</taxon>
        <taxon>Diaphorina</taxon>
    </lineage>
</organism>
<dbReference type="SUPFAM" id="SSF52440">
    <property type="entry name" value="PreATP-grasp domain"/>
    <property type="match status" value="1"/>
</dbReference>
<evidence type="ECO:0000256" key="1">
    <source>
        <dbReference type="ARBA" id="ARBA00008243"/>
    </source>
</evidence>
<comment type="similarity">
    <text evidence="1">Belongs to the synapsin family.</text>
</comment>
<dbReference type="Gene3D" id="3.40.50.20">
    <property type="match status" value="1"/>
</dbReference>
<name>A0A3Q0J027_DIACI</name>
<keyword evidence="2" id="KW-0597">Phosphoprotein</keyword>
<reference evidence="9" key="1">
    <citation type="submission" date="2025-08" db="UniProtKB">
        <authorList>
            <consortium name="RefSeq"/>
        </authorList>
    </citation>
    <scope>IDENTIFICATION</scope>
</reference>
<dbReference type="InterPro" id="IPR020897">
    <property type="entry name" value="Synapsin_pre-ATP-grasp_dom"/>
</dbReference>